<dbReference type="Pfam" id="PF13927">
    <property type="entry name" value="Ig_3"/>
    <property type="match status" value="1"/>
</dbReference>
<dbReference type="InterPro" id="IPR007110">
    <property type="entry name" value="Ig-like_dom"/>
</dbReference>
<feature type="signal peptide" evidence="3">
    <location>
        <begin position="1"/>
        <end position="19"/>
    </location>
</feature>
<keyword evidence="1 3" id="KW-0732">Signal</keyword>
<dbReference type="Gene3D" id="2.60.40.10">
    <property type="entry name" value="Immunoglobulins"/>
    <property type="match status" value="2"/>
</dbReference>
<evidence type="ECO:0000256" key="2">
    <source>
        <dbReference type="ARBA" id="ARBA00023157"/>
    </source>
</evidence>
<dbReference type="PANTHER" id="PTHR45080">
    <property type="entry name" value="CONTACTIN 5"/>
    <property type="match status" value="1"/>
</dbReference>
<evidence type="ECO:0000313" key="5">
    <source>
        <dbReference type="EMBL" id="PIK51275.1"/>
    </source>
</evidence>
<dbReference type="InterPro" id="IPR003598">
    <property type="entry name" value="Ig_sub2"/>
</dbReference>
<proteinExistence type="predicted"/>
<keyword evidence="2" id="KW-1015">Disulfide bond</keyword>
<dbReference type="SMART" id="SM00408">
    <property type="entry name" value="IGc2"/>
    <property type="match status" value="2"/>
</dbReference>
<organism evidence="5 6">
    <name type="scientific">Stichopus japonicus</name>
    <name type="common">Sea cucumber</name>
    <dbReference type="NCBI Taxonomy" id="307972"/>
    <lineage>
        <taxon>Eukaryota</taxon>
        <taxon>Metazoa</taxon>
        <taxon>Echinodermata</taxon>
        <taxon>Eleutherozoa</taxon>
        <taxon>Echinozoa</taxon>
        <taxon>Holothuroidea</taxon>
        <taxon>Aspidochirotacea</taxon>
        <taxon>Aspidochirotida</taxon>
        <taxon>Stichopodidae</taxon>
        <taxon>Apostichopus</taxon>
    </lineage>
</organism>
<comment type="caution">
    <text evidence="5">The sequence shown here is derived from an EMBL/GenBank/DDBJ whole genome shotgun (WGS) entry which is preliminary data.</text>
</comment>
<dbReference type="AlphaFoldDB" id="A0A2G8KTI9"/>
<gene>
    <name evidence="5" type="ORF">BSL78_11834</name>
</gene>
<dbReference type="PROSITE" id="PS50835">
    <property type="entry name" value="IG_LIKE"/>
    <property type="match status" value="2"/>
</dbReference>
<feature type="chain" id="PRO_5013956803" evidence="3">
    <location>
        <begin position="20"/>
        <end position="184"/>
    </location>
</feature>
<dbReference type="PANTHER" id="PTHR45080:SF8">
    <property type="entry name" value="IG-LIKE DOMAIN-CONTAINING PROTEIN"/>
    <property type="match status" value="1"/>
</dbReference>
<dbReference type="GO" id="GO:0030424">
    <property type="term" value="C:axon"/>
    <property type="evidence" value="ECO:0007669"/>
    <property type="project" value="TreeGrafter"/>
</dbReference>
<reference evidence="5 6" key="1">
    <citation type="journal article" date="2017" name="PLoS Biol.">
        <title>The sea cucumber genome provides insights into morphological evolution and visceral regeneration.</title>
        <authorList>
            <person name="Zhang X."/>
            <person name="Sun L."/>
            <person name="Yuan J."/>
            <person name="Sun Y."/>
            <person name="Gao Y."/>
            <person name="Zhang L."/>
            <person name="Li S."/>
            <person name="Dai H."/>
            <person name="Hamel J.F."/>
            <person name="Liu C."/>
            <person name="Yu Y."/>
            <person name="Liu S."/>
            <person name="Lin W."/>
            <person name="Guo K."/>
            <person name="Jin S."/>
            <person name="Xu P."/>
            <person name="Storey K.B."/>
            <person name="Huan P."/>
            <person name="Zhang T."/>
            <person name="Zhou Y."/>
            <person name="Zhang J."/>
            <person name="Lin C."/>
            <person name="Li X."/>
            <person name="Xing L."/>
            <person name="Huo D."/>
            <person name="Sun M."/>
            <person name="Wang L."/>
            <person name="Mercier A."/>
            <person name="Li F."/>
            <person name="Yang H."/>
            <person name="Xiang J."/>
        </authorList>
    </citation>
    <scope>NUCLEOTIDE SEQUENCE [LARGE SCALE GENOMIC DNA]</scope>
    <source>
        <strain evidence="5">Shaxun</strain>
        <tissue evidence="5">Muscle</tissue>
    </source>
</reference>
<feature type="domain" description="Ig-like" evidence="4">
    <location>
        <begin position="36"/>
        <end position="103"/>
    </location>
</feature>
<dbReference type="InterPro" id="IPR013783">
    <property type="entry name" value="Ig-like_fold"/>
</dbReference>
<dbReference type="GO" id="GO:0043025">
    <property type="term" value="C:neuronal cell body"/>
    <property type="evidence" value="ECO:0007669"/>
    <property type="project" value="TreeGrafter"/>
</dbReference>
<protein>
    <submittedName>
        <fullName evidence="5">Putative basement membrane-specific heparan sulfate proteoglycan core protein</fullName>
    </submittedName>
</protein>
<dbReference type="SUPFAM" id="SSF48726">
    <property type="entry name" value="Immunoglobulin"/>
    <property type="match status" value="2"/>
</dbReference>
<dbReference type="GO" id="GO:0005886">
    <property type="term" value="C:plasma membrane"/>
    <property type="evidence" value="ECO:0007669"/>
    <property type="project" value="TreeGrafter"/>
</dbReference>
<dbReference type="STRING" id="307972.A0A2G8KTI9"/>
<name>A0A2G8KTI9_STIJA</name>
<dbReference type="EMBL" id="MRZV01000381">
    <property type="protein sequence ID" value="PIK51275.1"/>
    <property type="molecule type" value="Genomic_DNA"/>
</dbReference>
<dbReference type="InterPro" id="IPR003599">
    <property type="entry name" value="Ig_sub"/>
</dbReference>
<evidence type="ECO:0000256" key="1">
    <source>
        <dbReference type="ARBA" id="ARBA00022729"/>
    </source>
</evidence>
<keyword evidence="6" id="KW-1185">Reference proteome</keyword>
<sequence length="184" mass="20504">MVSTILWFVLSRTISNSSTRRCYHCQCRLPVCGNRESVNFECRANGDPEPVIIWTKIDGELPITVEIVGGLLTIPQVQLSHSGLYKCTATNAVGSRSSEVLLYVQASSPRRGPYPSVPRWSSRVLRAVSRSPRSLGTKKTRILSQNDFEIDSGVLTLRNVKKEDAGTYVCSATNKKEQWNTKQT</sequence>
<dbReference type="InterPro" id="IPR036179">
    <property type="entry name" value="Ig-like_dom_sf"/>
</dbReference>
<accession>A0A2G8KTI9</accession>
<evidence type="ECO:0000256" key="3">
    <source>
        <dbReference type="SAM" id="SignalP"/>
    </source>
</evidence>
<dbReference type="InterPro" id="IPR013151">
    <property type="entry name" value="Immunoglobulin_dom"/>
</dbReference>
<feature type="domain" description="Ig-like" evidence="4">
    <location>
        <begin position="119"/>
        <end position="184"/>
    </location>
</feature>
<evidence type="ECO:0000259" key="4">
    <source>
        <dbReference type="PROSITE" id="PS50835"/>
    </source>
</evidence>
<dbReference type="SMART" id="SM00409">
    <property type="entry name" value="IG"/>
    <property type="match status" value="2"/>
</dbReference>
<dbReference type="Proteomes" id="UP000230750">
    <property type="component" value="Unassembled WGS sequence"/>
</dbReference>
<dbReference type="CDD" id="cd00096">
    <property type="entry name" value="Ig"/>
    <property type="match status" value="1"/>
</dbReference>
<dbReference type="OrthoDB" id="2431000at2759"/>
<evidence type="ECO:0000313" key="6">
    <source>
        <dbReference type="Proteomes" id="UP000230750"/>
    </source>
</evidence>
<dbReference type="GO" id="GO:0050808">
    <property type="term" value="P:synapse organization"/>
    <property type="evidence" value="ECO:0007669"/>
    <property type="project" value="TreeGrafter"/>
</dbReference>
<dbReference type="GO" id="GO:0007156">
    <property type="term" value="P:homophilic cell adhesion via plasma membrane adhesion molecules"/>
    <property type="evidence" value="ECO:0007669"/>
    <property type="project" value="TreeGrafter"/>
</dbReference>
<dbReference type="Pfam" id="PF00047">
    <property type="entry name" value="ig"/>
    <property type="match status" value="1"/>
</dbReference>
<dbReference type="InterPro" id="IPR050958">
    <property type="entry name" value="Cell_Adh-Cytoskel_Orgn"/>
</dbReference>
<dbReference type="GO" id="GO:0008046">
    <property type="term" value="F:axon guidance receptor activity"/>
    <property type="evidence" value="ECO:0007669"/>
    <property type="project" value="TreeGrafter"/>
</dbReference>